<dbReference type="Proteomes" id="UP000789901">
    <property type="component" value="Unassembled WGS sequence"/>
</dbReference>
<name>A0ABN7WAZ7_GIGMA</name>
<dbReference type="EMBL" id="CAJVQB010036779">
    <property type="protein sequence ID" value="CAG8824438.1"/>
    <property type="molecule type" value="Genomic_DNA"/>
</dbReference>
<proteinExistence type="predicted"/>
<accession>A0ABN7WAZ7</accession>
<sequence>MKDDIQELQPSLDYKNSFLENQLDMPQDLHIIEQIRSNNMLNTKDQQIVNKKVRYVNGFGKMKKALNTA</sequence>
<gene>
    <name evidence="1" type="ORF">GMARGA_LOCUS28576</name>
</gene>
<evidence type="ECO:0000313" key="2">
    <source>
        <dbReference type="Proteomes" id="UP000789901"/>
    </source>
</evidence>
<evidence type="ECO:0000313" key="1">
    <source>
        <dbReference type="EMBL" id="CAG8824438.1"/>
    </source>
</evidence>
<protein>
    <submittedName>
        <fullName evidence="1">9275_t:CDS:1</fullName>
    </submittedName>
</protein>
<comment type="caution">
    <text evidence="1">The sequence shown here is derived from an EMBL/GenBank/DDBJ whole genome shotgun (WGS) entry which is preliminary data.</text>
</comment>
<organism evidence="1 2">
    <name type="scientific">Gigaspora margarita</name>
    <dbReference type="NCBI Taxonomy" id="4874"/>
    <lineage>
        <taxon>Eukaryota</taxon>
        <taxon>Fungi</taxon>
        <taxon>Fungi incertae sedis</taxon>
        <taxon>Mucoromycota</taxon>
        <taxon>Glomeromycotina</taxon>
        <taxon>Glomeromycetes</taxon>
        <taxon>Diversisporales</taxon>
        <taxon>Gigasporaceae</taxon>
        <taxon>Gigaspora</taxon>
    </lineage>
</organism>
<reference evidence="1 2" key="1">
    <citation type="submission" date="2021-06" db="EMBL/GenBank/DDBJ databases">
        <authorList>
            <person name="Kallberg Y."/>
            <person name="Tangrot J."/>
            <person name="Rosling A."/>
        </authorList>
    </citation>
    <scope>NUCLEOTIDE SEQUENCE [LARGE SCALE GENOMIC DNA]</scope>
    <source>
        <strain evidence="1 2">120-4 pot B 10/14</strain>
    </source>
</reference>
<keyword evidence="2" id="KW-1185">Reference proteome</keyword>